<keyword evidence="1" id="KW-0479">Metal-binding</keyword>
<accession>E2BPQ4</accession>
<dbReference type="InterPro" id="IPR013087">
    <property type="entry name" value="Znf_C2H2_type"/>
</dbReference>
<proteinExistence type="predicted"/>
<dbReference type="SUPFAM" id="SSF57667">
    <property type="entry name" value="beta-beta-alpha zinc fingers"/>
    <property type="match status" value="3"/>
</dbReference>
<dbReference type="GO" id="GO:0008270">
    <property type="term" value="F:zinc ion binding"/>
    <property type="evidence" value="ECO:0007669"/>
    <property type="project" value="UniProtKB-KW"/>
</dbReference>
<keyword evidence="9" id="KW-1185">Reference proteome</keyword>
<name>E2BPQ4_HARSA</name>
<feature type="region of interest" description="Disordered" evidence="6">
    <location>
        <begin position="26"/>
        <end position="48"/>
    </location>
</feature>
<feature type="domain" description="C2H2-type" evidence="7">
    <location>
        <begin position="264"/>
        <end position="291"/>
    </location>
</feature>
<dbReference type="EMBL" id="GL449657">
    <property type="protein sequence ID" value="EFN82329.1"/>
    <property type="molecule type" value="Genomic_DNA"/>
</dbReference>
<evidence type="ECO:0000256" key="5">
    <source>
        <dbReference type="PROSITE-ProRule" id="PRU00042"/>
    </source>
</evidence>
<dbReference type="PANTHER" id="PTHR24379:SF121">
    <property type="entry name" value="C2H2-TYPE DOMAIN-CONTAINING PROTEIN"/>
    <property type="match status" value="1"/>
</dbReference>
<dbReference type="OrthoDB" id="7534346at2759"/>
<dbReference type="SMART" id="SM00355">
    <property type="entry name" value="ZnF_C2H2"/>
    <property type="match status" value="4"/>
</dbReference>
<evidence type="ECO:0000256" key="6">
    <source>
        <dbReference type="SAM" id="MobiDB-lite"/>
    </source>
</evidence>
<feature type="domain" description="C2H2-type" evidence="7">
    <location>
        <begin position="234"/>
        <end position="262"/>
    </location>
</feature>
<evidence type="ECO:0000256" key="1">
    <source>
        <dbReference type="ARBA" id="ARBA00022723"/>
    </source>
</evidence>
<evidence type="ECO:0000313" key="8">
    <source>
        <dbReference type="EMBL" id="EFN82329.1"/>
    </source>
</evidence>
<dbReference type="AlphaFoldDB" id="E2BPQ4"/>
<sequence>EVLDEIENFSPDDELDIEECVRVTNEGTEQVSHHENSDQTPESDCQRNASVSLSLKQMDEYSKLLMCNVCGIELPKKAESESRIIGHSHEKVLRCKFCWKQFSRGNARCEDELEPRRIPKEKHSSVPPAGKNDHTSGRCAIINRRGLTRGRTSARPAARASGSPAASQVVHTADPPFACNLRPARYKRSSVLKTHKLTHTGVRRFECDICKHRFHLKGAPKKHHVLAHYGGKPYRCEGCGESYGKSCGLKVHHRYRHTGDSKRFECDFCKLRFVLKTKLANHVCTHFDENLDKCDICGRQMARDIN</sequence>
<dbReference type="PROSITE" id="PS50157">
    <property type="entry name" value="ZINC_FINGER_C2H2_2"/>
    <property type="match status" value="3"/>
</dbReference>
<dbReference type="Proteomes" id="UP000008237">
    <property type="component" value="Unassembled WGS sequence"/>
</dbReference>
<gene>
    <name evidence="8" type="ORF">EAI_05305</name>
</gene>
<keyword evidence="3 5" id="KW-0863">Zinc-finger</keyword>
<protein>
    <submittedName>
        <fullName evidence="8">Zinc finger protein 782</fullName>
    </submittedName>
</protein>
<dbReference type="OMA" id="ACRQCEL"/>
<evidence type="ECO:0000256" key="3">
    <source>
        <dbReference type="ARBA" id="ARBA00022771"/>
    </source>
</evidence>
<organism evidence="9">
    <name type="scientific">Harpegnathos saltator</name>
    <name type="common">Jerdon's jumping ant</name>
    <dbReference type="NCBI Taxonomy" id="610380"/>
    <lineage>
        <taxon>Eukaryota</taxon>
        <taxon>Metazoa</taxon>
        <taxon>Ecdysozoa</taxon>
        <taxon>Arthropoda</taxon>
        <taxon>Hexapoda</taxon>
        <taxon>Insecta</taxon>
        <taxon>Pterygota</taxon>
        <taxon>Neoptera</taxon>
        <taxon>Endopterygota</taxon>
        <taxon>Hymenoptera</taxon>
        <taxon>Apocrita</taxon>
        <taxon>Aculeata</taxon>
        <taxon>Formicoidea</taxon>
        <taxon>Formicidae</taxon>
        <taxon>Ponerinae</taxon>
        <taxon>Ponerini</taxon>
        <taxon>Harpegnathos</taxon>
    </lineage>
</organism>
<evidence type="ECO:0000313" key="9">
    <source>
        <dbReference type="Proteomes" id="UP000008237"/>
    </source>
</evidence>
<feature type="non-terminal residue" evidence="8">
    <location>
        <position position="1"/>
    </location>
</feature>
<dbReference type="Gene3D" id="3.30.160.60">
    <property type="entry name" value="Classic Zinc Finger"/>
    <property type="match status" value="3"/>
</dbReference>
<evidence type="ECO:0000256" key="2">
    <source>
        <dbReference type="ARBA" id="ARBA00022737"/>
    </source>
</evidence>
<evidence type="ECO:0000259" key="7">
    <source>
        <dbReference type="PROSITE" id="PS50157"/>
    </source>
</evidence>
<dbReference type="PANTHER" id="PTHR24379">
    <property type="entry name" value="KRAB AND ZINC FINGER DOMAIN-CONTAINING"/>
    <property type="match status" value="1"/>
</dbReference>
<dbReference type="InParanoid" id="E2BPQ4"/>
<reference evidence="8 9" key="1">
    <citation type="journal article" date="2010" name="Science">
        <title>Genomic comparison of the ants Camponotus floridanus and Harpegnathos saltator.</title>
        <authorList>
            <person name="Bonasio R."/>
            <person name="Zhang G."/>
            <person name="Ye C."/>
            <person name="Mutti N.S."/>
            <person name="Fang X."/>
            <person name="Qin N."/>
            <person name="Donahue G."/>
            <person name="Yang P."/>
            <person name="Li Q."/>
            <person name="Li C."/>
            <person name="Zhang P."/>
            <person name="Huang Z."/>
            <person name="Berger S.L."/>
            <person name="Reinberg D."/>
            <person name="Wang J."/>
            <person name="Liebig J."/>
        </authorList>
    </citation>
    <scope>NUCLEOTIDE SEQUENCE [LARGE SCALE GENOMIC DNA]</scope>
    <source>
        <strain evidence="8 9">R22 G/1</strain>
    </source>
</reference>
<keyword evidence="4" id="KW-0862">Zinc</keyword>
<feature type="domain" description="C2H2-type" evidence="7">
    <location>
        <begin position="205"/>
        <end position="233"/>
    </location>
</feature>
<dbReference type="InterPro" id="IPR036236">
    <property type="entry name" value="Znf_C2H2_sf"/>
</dbReference>
<keyword evidence="2" id="KW-0677">Repeat</keyword>
<dbReference type="PROSITE" id="PS00028">
    <property type="entry name" value="ZINC_FINGER_C2H2_1"/>
    <property type="match status" value="3"/>
</dbReference>
<feature type="compositionally biased region" description="Polar residues" evidence="6">
    <location>
        <begin position="38"/>
        <end position="48"/>
    </location>
</feature>
<evidence type="ECO:0000256" key="4">
    <source>
        <dbReference type="ARBA" id="ARBA00022833"/>
    </source>
</evidence>